<name>A0A0J8UL64_COCIT</name>
<evidence type="ECO:0000313" key="2">
    <source>
        <dbReference type="EMBL" id="KMU88263.1"/>
    </source>
</evidence>
<feature type="signal peptide" evidence="1">
    <location>
        <begin position="1"/>
        <end position="19"/>
    </location>
</feature>
<dbReference type="AlphaFoldDB" id="A0A0J8UL64"/>
<dbReference type="eggNOG" id="ENOG502SDZX">
    <property type="taxonomic scope" value="Eukaryota"/>
</dbReference>
<keyword evidence="1" id="KW-0732">Signal</keyword>
<dbReference type="VEuPathDB" id="FungiDB:CIHG_05434"/>
<evidence type="ECO:0000313" key="3">
    <source>
        <dbReference type="Proteomes" id="UP000054563"/>
    </source>
</evidence>
<dbReference type="EMBL" id="DS017003">
    <property type="protein sequence ID" value="KMU88263.1"/>
    <property type="molecule type" value="Genomic_DNA"/>
</dbReference>
<dbReference type="Proteomes" id="UP000054563">
    <property type="component" value="Unassembled WGS sequence"/>
</dbReference>
<organism evidence="2 3">
    <name type="scientific">Coccidioides immitis H538.4</name>
    <dbReference type="NCBI Taxonomy" id="396776"/>
    <lineage>
        <taxon>Eukaryota</taxon>
        <taxon>Fungi</taxon>
        <taxon>Dikarya</taxon>
        <taxon>Ascomycota</taxon>
        <taxon>Pezizomycotina</taxon>
        <taxon>Eurotiomycetes</taxon>
        <taxon>Eurotiomycetidae</taxon>
        <taxon>Onygenales</taxon>
        <taxon>Onygenaceae</taxon>
        <taxon>Coccidioides</taxon>
    </lineage>
</organism>
<feature type="chain" id="PRO_5005310374" evidence="1">
    <location>
        <begin position="20"/>
        <end position="164"/>
    </location>
</feature>
<reference evidence="3" key="1">
    <citation type="journal article" date="2010" name="Genome Res.">
        <title>Population genomic sequencing of Coccidioides fungi reveals recent hybridization and transposon control.</title>
        <authorList>
            <person name="Neafsey D.E."/>
            <person name="Barker B.M."/>
            <person name="Sharpton T.J."/>
            <person name="Stajich J.E."/>
            <person name="Park D.J."/>
            <person name="Whiston E."/>
            <person name="Hung C.-Y."/>
            <person name="McMahan C."/>
            <person name="White J."/>
            <person name="Sykes S."/>
            <person name="Heiman D."/>
            <person name="Young S."/>
            <person name="Zeng Q."/>
            <person name="Abouelleil A."/>
            <person name="Aftuck L."/>
            <person name="Bessette D."/>
            <person name="Brown A."/>
            <person name="FitzGerald M."/>
            <person name="Lui A."/>
            <person name="Macdonald J.P."/>
            <person name="Priest M."/>
            <person name="Orbach M.J."/>
            <person name="Galgiani J.N."/>
            <person name="Kirkland T.N."/>
            <person name="Cole G.T."/>
            <person name="Birren B.W."/>
            <person name="Henn M.R."/>
            <person name="Taylor J.W."/>
            <person name="Rounsley S.D."/>
        </authorList>
    </citation>
    <scope>NUCLEOTIDE SEQUENCE [LARGE SCALE GENOMIC DNA]</scope>
    <source>
        <strain evidence="3">H538.4</strain>
    </source>
</reference>
<protein>
    <submittedName>
        <fullName evidence="2">Uncharacterized protein</fullName>
    </submittedName>
</protein>
<evidence type="ECO:0000256" key="1">
    <source>
        <dbReference type="SAM" id="SignalP"/>
    </source>
</evidence>
<accession>A0A0J8UL64</accession>
<gene>
    <name evidence="2" type="ORF">CIHG_05434</name>
</gene>
<sequence length="164" mass="17313">MARIALALILGFLLRSSSAQIFEEGYLPLTESNITVVDGEQGLGSPILDGSDLFENAISKRQVRCPPGTSLISCVTAGTSLTKSSVPDFAVILPIQYASRIAFAALVLRHERVVREEQRAAATAVAEVVQNVSTGTLAVRPMLLHATGGVALRDRNAAPNVDTA</sequence>
<proteinExistence type="predicted"/>
<dbReference type="STRING" id="396776.A0A0J8UL64"/>